<comment type="catalytic activity">
    <reaction evidence="1 7">
        <text>dTDP-4-dehydro-6-deoxy-alpha-D-glucose = dTDP-4-dehydro-beta-L-rhamnose</text>
        <dbReference type="Rhea" id="RHEA:16969"/>
        <dbReference type="ChEBI" id="CHEBI:57649"/>
        <dbReference type="ChEBI" id="CHEBI:62830"/>
        <dbReference type="EC" id="5.1.3.13"/>
    </reaction>
</comment>
<dbReference type="Proteomes" id="UP000593591">
    <property type="component" value="Chromosome"/>
</dbReference>
<dbReference type="GO" id="GO:0005829">
    <property type="term" value="C:cytosol"/>
    <property type="evidence" value="ECO:0007669"/>
    <property type="project" value="TreeGrafter"/>
</dbReference>
<dbReference type="Gene3D" id="2.60.120.10">
    <property type="entry name" value="Jelly Rolls"/>
    <property type="match status" value="1"/>
</dbReference>
<dbReference type="GO" id="GO:0008830">
    <property type="term" value="F:dTDP-4-dehydrorhamnose 3,5-epimerase activity"/>
    <property type="evidence" value="ECO:0007669"/>
    <property type="project" value="UniProtKB-UniRule"/>
</dbReference>
<dbReference type="PANTHER" id="PTHR21047:SF2">
    <property type="entry name" value="THYMIDINE DIPHOSPHO-4-KETO-RHAMNOSE 3,5-EPIMERASE"/>
    <property type="match status" value="1"/>
</dbReference>
<keyword evidence="7 8" id="KW-0413">Isomerase</keyword>
<dbReference type="SUPFAM" id="SSF51182">
    <property type="entry name" value="RmlC-like cupins"/>
    <property type="match status" value="1"/>
</dbReference>
<organism evidence="8 10">
    <name type="scientific">Treponema rectale</name>
    <dbReference type="NCBI Taxonomy" id="744512"/>
    <lineage>
        <taxon>Bacteria</taxon>
        <taxon>Pseudomonadati</taxon>
        <taxon>Spirochaetota</taxon>
        <taxon>Spirochaetia</taxon>
        <taxon>Spirochaetales</taxon>
        <taxon>Treponemataceae</taxon>
        <taxon>Treponema</taxon>
    </lineage>
</organism>
<sequence>MLNVKTHLISGLLELQPQIFNDERGLLLESYNMNDFEKAGIKDVFVQDNHSLSQKGVIRGLHFQKKHSQAKLVRAVTGKIFDVAVDLRCSSPTFGKYFSVILDSRKQNMLYIPKGFAHGSLAMEDNSILSYKCSDFYCSQSEGGVIWNDVLLSIDWPLETVFSENESPVLSRKDCMHPAFNPEQLYFDINGNWIGE</sequence>
<evidence type="ECO:0000313" key="11">
    <source>
        <dbReference type="Proteomes" id="UP000593591"/>
    </source>
</evidence>
<gene>
    <name evidence="9" type="primary">rfbC</name>
    <name evidence="9" type="ORF">DYE49_05370</name>
    <name evidence="8" type="ORF">HNP77_000737</name>
</gene>
<evidence type="ECO:0000256" key="7">
    <source>
        <dbReference type="RuleBase" id="RU364069"/>
    </source>
</evidence>
<dbReference type="UniPathway" id="UPA00124"/>
<evidence type="ECO:0000256" key="1">
    <source>
        <dbReference type="ARBA" id="ARBA00001298"/>
    </source>
</evidence>
<feature type="active site" description="Proton acceptor" evidence="5">
    <location>
        <position position="62"/>
    </location>
</feature>
<reference evidence="8 10" key="2">
    <citation type="submission" date="2020-08" db="EMBL/GenBank/DDBJ databases">
        <title>Genomic Encyclopedia of Type Strains, Phase IV (KMG-IV): sequencing the most valuable type-strain genomes for metagenomic binning, comparative biology and taxonomic classification.</title>
        <authorList>
            <person name="Goeker M."/>
        </authorList>
    </citation>
    <scope>NUCLEOTIDE SEQUENCE [LARGE SCALE GENOMIC DNA]</scope>
    <source>
        <strain evidence="8 10">DSM 103679</strain>
    </source>
</reference>
<evidence type="ECO:0000256" key="5">
    <source>
        <dbReference type="PIRSR" id="PIRSR600888-1"/>
    </source>
</evidence>
<evidence type="ECO:0000313" key="9">
    <source>
        <dbReference type="EMBL" id="QOS39913.1"/>
    </source>
</evidence>
<evidence type="ECO:0000313" key="10">
    <source>
        <dbReference type="Proteomes" id="UP000578697"/>
    </source>
</evidence>
<evidence type="ECO:0000256" key="2">
    <source>
        <dbReference type="ARBA" id="ARBA00001997"/>
    </source>
</evidence>
<dbReference type="Proteomes" id="UP000578697">
    <property type="component" value="Unassembled WGS sequence"/>
</dbReference>
<dbReference type="InterPro" id="IPR014710">
    <property type="entry name" value="RmlC-like_jellyroll"/>
</dbReference>
<evidence type="ECO:0000256" key="3">
    <source>
        <dbReference type="ARBA" id="ARBA00012098"/>
    </source>
</evidence>
<dbReference type="EC" id="5.1.3.13" evidence="3 7"/>
<name>A0A840SFR8_9SPIR</name>
<reference evidence="9 11" key="1">
    <citation type="submission" date="2018-08" db="EMBL/GenBank/DDBJ databases">
        <title>The first complete genome of Treponema rectale (CHPAT), a commensal spirochete of the bovine rectum.</title>
        <authorList>
            <person name="Staton G.J."/>
            <person name="Clegg S.R."/>
            <person name="Carter S.D."/>
            <person name="Radford A.D."/>
            <person name="Darby A."/>
            <person name="Hall N."/>
            <person name="Birtles R.J."/>
            <person name="Evans N.J."/>
        </authorList>
    </citation>
    <scope>NUCLEOTIDE SEQUENCE [LARGE SCALE GENOMIC DNA]</scope>
    <source>
        <strain evidence="9 11">CHPA</strain>
    </source>
</reference>
<dbReference type="PANTHER" id="PTHR21047">
    <property type="entry name" value="DTDP-6-DEOXY-D-GLUCOSE-3,5 EPIMERASE"/>
    <property type="match status" value="1"/>
</dbReference>
<dbReference type="GO" id="GO:0019305">
    <property type="term" value="P:dTDP-rhamnose biosynthetic process"/>
    <property type="evidence" value="ECO:0007669"/>
    <property type="project" value="UniProtKB-UniRule"/>
</dbReference>
<feature type="site" description="Participates in a stacking interaction with the thymidine ring of dTDP-4-oxo-6-deoxyglucose" evidence="6">
    <location>
        <position position="137"/>
    </location>
</feature>
<dbReference type="CDD" id="cd00438">
    <property type="entry name" value="cupin_RmlC"/>
    <property type="match status" value="1"/>
</dbReference>
<dbReference type="RefSeq" id="WP_184651812.1">
    <property type="nucleotide sequence ID" value="NZ_JACHFR010000001.1"/>
</dbReference>
<dbReference type="Pfam" id="PF00908">
    <property type="entry name" value="dTDP_sugar_isom"/>
    <property type="match status" value="1"/>
</dbReference>
<comment type="function">
    <text evidence="2 7">Catalyzes the epimerization of the C3' and C5'positions of dTDP-6-deoxy-D-xylo-4-hexulose, forming dTDP-6-deoxy-L-lyxo-4-hexulose.</text>
</comment>
<keyword evidence="10" id="KW-1185">Reference proteome</keyword>
<evidence type="ECO:0000313" key="8">
    <source>
        <dbReference type="EMBL" id="MBB5218393.1"/>
    </source>
</evidence>
<comment type="similarity">
    <text evidence="7">Belongs to the dTDP-4-dehydrorhamnose 3,5-epimerase family.</text>
</comment>
<dbReference type="NCBIfam" id="TIGR01221">
    <property type="entry name" value="rmlC"/>
    <property type="match status" value="1"/>
</dbReference>
<dbReference type="GO" id="GO:0000271">
    <property type="term" value="P:polysaccharide biosynthetic process"/>
    <property type="evidence" value="ECO:0007669"/>
    <property type="project" value="TreeGrafter"/>
</dbReference>
<evidence type="ECO:0000256" key="4">
    <source>
        <dbReference type="ARBA" id="ARBA00019595"/>
    </source>
</evidence>
<comment type="pathway">
    <text evidence="7">Carbohydrate biosynthesis; dTDP-L-rhamnose biosynthesis.</text>
</comment>
<comment type="subunit">
    <text evidence="7">Homodimer.</text>
</comment>
<evidence type="ECO:0000256" key="6">
    <source>
        <dbReference type="PIRSR" id="PIRSR600888-3"/>
    </source>
</evidence>
<dbReference type="InterPro" id="IPR011051">
    <property type="entry name" value="RmlC_Cupin_sf"/>
</dbReference>
<dbReference type="AlphaFoldDB" id="A0A840SFR8"/>
<dbReference type="EMBL" id="CP031517">
    <property type="protein sequence ID" value="QOS39913.1"/>
    <property type="molecule type" value="Genomic_DNA"/>
</dbReference>
<dbReference type="InterPro" id="IPR000888">
    <property type="entry name" value="RmlC-like"/>
</dbReference>
<feature type="active site" description="Proton donor" evidence="5">
    <location>
        <position position="131"/>
    </location>
</feature>
<dbReference type="KEGG" id="trc:DYE49_05370"/>
<proteinExistence type="inferred from homology"/>
<protein>
    <recommendedName>
        <fullName evidence="4 7">dTDP-4-dehydrorhamnose 3,5-epimerase</fullName>
        <ecNumber evidence="3 7">5.1.3.13</ecNumber>
    </recommendedName>
    <alternativeName>
        <fullName evidence="7">Thymidine diphospho-4-keto-rhamnose 3,5-epimerase</fullName>
    </alternativeName>
</protein>
<dbReference type="EMBL" id="JACHFR010000001">
    <property type="protein sequence ID" value="MBB5218393.1"/>
    <property type="molecule type" value="Genomic_DNA"/>
</dbReference>
<accession>A0A840SFR8</accession>